<accession>A0A6I6JY06</accession>
<dbReference type="InterPro" id="IPR020476">
    <property type="entry name" value="Nudix_hydrolase"/>
</dbReference>
<dbReference type="GO" id="GO:0006742">
    <property type="term" value="P:NADP+ catabolic process"/>
    <property type="evidence" value="ECO:0007669"/>
    <property type="project" value="TreeGrafter"/>
</dbReference>
<dbReference type="GO" id="GO:0035529">
    <property type="term" value="F:NADH pyrophosphatase activity"/>
    <property type="evidence" value="ECO:0007669"/>
    <property type="project" value="TreeGrafter"/>
</dbReference>
<dbReference type="RefSeq" id="WP_158871295.1">
    <property type="nucleotide sequence ID" value="NZ_CP046401.1"/>
</dbReference>
<keyword evidence="2" id="KW-0479">Metal-binding</keyword>
<evidence type="ECO:0000313" key="8">
    <source>
        <dbReference type="Proteomes" id="UP000428260"/>
    </source>
</evidence>
<evidence type="ECO:0000259" key="6">
    <source>
        <dbReference type="PROSITE" id="PS51462"/>
    </source>
</evidence>
<feature type="domain" description="Nudix hydrolase" evidence="6">
    <location>
        <begin position="51"/>
        <end position="182"/>
    </location>
</feature>
<organism evidence="7 8">
    <name type="scientific">Maribellus comscasis</name>
    <dbReference type="NCBI Taxonomy" id="2681766"/>
    <lineage>
        <taxon>Bacteria</taxon>
        <taxon>Pseudomonadati</taxon>
        <taxon>Bacteroidota</taxon>
        <taxon>Bacteroidia</taxon>
        <taxon>Marinilabiliales</taxon>
        <taxon>Prolixibacteraceae</taxon>
        <taxon>Maribellus</taxon>
    </lineage>
</organism>
<dbReference type="PANTHER" id="PTHR42904">
    <property type="entry name" value="NUDIX HYDROLASE, NUDC SUBFAMILY"/>
    <property type="match status" value="1"/>
</dbReference>
<evidence type="ECO:0000256" key="4">
    <source>
        <dbReference type="ARBA" id="ARBA00022842"/>
    </source>
</evidence>
<dbReference type="Pfam" id="PF00293">
    <property type="entry name" value="NUDIX"/>
    <property type="match status" value="1"/>
</dbReference>
<proteinExistence type="inferred from homology"/>
<evidence type="ECO:0000256" key="1">
    <source>
        <dbReference type="ARBA" id="ARBA00001946"/>
    </source>
</evidence>
<dbReference type="Gene3D" id="3.90.79.10">
    <property type="entry name" value="Nucleoside Triphosphate Pyrophosphohydrolase"/>
    <property type="match status" value="1"/>
</dbReference>
<keyword evidence="3 5" id="KW-0378">Hydrolase</keyword>
<dbReference type="GO" id="GO:0005829">
    <property type="term" value="C:cytosol"/>
    <property type="evidence" value="ECO:0007669"/>
    <property type="project" value="TreeGrafter"/>
</dbReference>
<name>A0A6I6JY06_9BACT</name>
<dbReference type="PANTHER" id="PTHR42904:SF12">
    <property type="entry name" value="ADP-RIBOSE PYROPHOSPHATASE-RELATED"/>
    <property type="match status" value="1"/>
</dbReference>
<dbReference type="GO" id="GO:0019677">
    <property type="term" value="P:NAD+ catabolic process"/>
    <property type="evidence" value="ECO:0007669"/>
    <property type="project" value="TreeGrafter"/>
</dbReference>
<dbReference type="InterPro" id="IPR020084">
    <property type="entry name" value="NUDIX_hydrolase_CS"/>
</dbReference>
<dbReference type="AlphaFoldDB" id="A0A6I6JY06"/>
<evidence type="ECO:0000256" key="5">
    <source>
        <dbReference type="RuleBase" id="RU003476"/>
    </source>
</evidence>
<dbReference type="KEGG" id="mcos:GM418_28315"/>
<reference evidence="7 8" key="1">
    <citation type="submission" date="2019-11" db="EMBL/GenBank/DDBJ databases">
        <authorList>
            <person name="Zheng R.K."/>
            <person name="Sun C.M."/>
        </authorList>
    </citation>
    <scope>NUCLEOTIDE SEQUENCE [LARGE SCALE GENOMIC DNA]</scope>
    <source>
        <strain evidence="7 8">WC007</strain>
    </source>
</reference>
<keyword evidence="8" id="KW-1185">Reference proteome</keyword>
<dbReference type="CDD" id="cd04681">
    <property type="entry name" value="NUDIX_Hydrolase"/>
    <property type="match status" value="1"/>
</dbReference>
<dbReference type="InterPro" id="IPR015797">
    <property type="entry name" value="NUDIX_hydrolase-like_dom_sf"/>
</dbReference>
<dbReference type="PRINTS" id="PR00502">
    <property type="entry name" value="NUDIXFAMILY"/>
</dbReference>
<protein>
    <submittedName>
        <fullName evidence="7">NUDIX domain-containing protein</fullName>
    </submittedName>
</protein>
<gene>
    <name evidence="7" type="ORF">GM418_28315</name>
</gene>
<sequence length="187" mass="21146">MAKSSENNRLMRDTHPLKVMRFCPKCGSSDFKVAGERSLKCKTCGFHYFANSSAAVAALVVNDEGKLMLTKRGIDPGYGKLDLPGGFVDPGETVENALKRELYEELGLKVQSFHYLGSAPNEYIFSDFSVFTIDLAFKVIPETTQGLRAMDDILDYKFYSEQEIDYNDIPAPSIKHFVQQYFQNERN</sequence>
<comment type="similarity">
    <text evidence="5">Belongs to the Nudix hydrolase family.</text>
</comment>
<evidence type="ECO:0000313" key="7">
    <source>
        <dbReference type="EMBL" id="QGY47431.1"/>
    </source>
</evidence>
<dbReference type="InterPro" id="IPR000086">
    <property type="entry name" value="NUDIX_hydrolase_dom"/>
</dbReference>
<dbReference type="EMBL" id="CP046401">
    <property type="protein sequence ID" value="QGY47431.1"/>
    <property type="molecule type" value="Genomic_DNA"/>
</dbReference>
<evidence type="ECO:0000256" key="2">
    <source>
        <dbReference type="ARBA" id="ARBA00022723"/>
    </source>
</evidence>
<dbReference type="InterPro" id="IPR050241">
    <property type="entry name" value="NAD-cap_RNA_hydrolase_NudC"/>
</dbReference>
<keyword evidence="4" id="KW-0460">Magnesium</keyword>
<dbReference type="SUPFAM" id="SSF55811">
    <property type="entry name" value="Nudix"/>
    <property type="match status" value="1"/>
</dbReference>
<comment type="cofactor">
    <cofactor evidence="1">
        <name>Mg(2+)</name>
        <dbReference type="ChEBI" id="CHEBI:18420"/>
    </cofactor>
</comment>
<dbReference type="PROSITE" id="PS00893">
    <property type="entry name" value="NUDIX_BOX"/>
    <property type="match status" value="1"/>
</dbReference>
<dbReference type="GO" id="GO:0046872">
    <property type="term" value="F:metal ion binding"/>
    <property type="evidence" value="ECO:0007669"/>
    <property type="project" value="UniProtKB-KW"/>
</dbReference>
<evidence type="ECO:0000256" key="3">
    <source>
        <dbReference type="ARBA" id="ARBA00022801"/>
    </source>
</evidence>
<dbReference type="PROSITE" id="PS51462">
    <property type="entry name" value="NUDIX"/>
    <property type="match status" value="1"/>
</dbReference>
<dbReference type="Proteomes" id="UP000428260">
    <property type="component" value="Chromosome"/>
</dbReference>